<keyword evidence="3" id="KW-0808">Transferase</keyword>
<dbReference type="EC" id="2.7.11.1" evidence="1"/>
<evidence type="ECO:0000259" key="7">
    <source>
        <dbReference type="PROSITE" id="PS50011"/>
    </source>
</evidence>
<dbReference type="Gene3D" id="3.30.200.20">
    <property type="entry name" value="Phosphorylase Kinase, domain 1"/>
    <property type="match status" value="1"/>
</dbReference>
<evidence type="ECO:0000313" key="8">
    <source>
        <dbReference type="EMBL" id="GMN59115.1"/>
    </source>
</evidence>
<organism evidence="8 9">
    <name type="scientific">Ficus carica</name>
    <name type="common">Common fig</name>
    <dbReference type="NCBI Taxonomy" id="3494"/>
    <lineage>
        <taxon>Eukaryota</taxon>
        <taxon>Viridiplantae</taxon>
        <taxon>Streptophyta</taxon>
        <taxon>Embryophyta</taxon>
        <taxon>Tracheophyta</taxon>
        <taxon>Spermatophyta</taxon>
        <taxon>Magnoliopsida</taxon>
        <taxon>eudicotyledons</taxon>
        <taxon>Gunneridae</taxon>
        <taxon>Pentapetalae</taxon>
        <taxon>rosids</taxon>
        <taxon>fabids</taxon>
        <taxon>Rosales</taxon>
        <taxon>Moraceae</taxon>
        <taxon>Ficeae</taxon>
        <taxon>Ficus</taxon>
    </lineage>
</organism>
<dbReference type="GO" id="GO:0004521">
    <property type="term" value="F:RNA endonuclease activity"/>
    <property type="evidence" value="ECO:0007669"/>
    <property type="project" value="InterPro"/>
</dbReference>
<reference evidence="8" key="1">
    <citation type="submission" date="2023-07" db="EMBL/GenBank/DDBJ databases">
        <title>draft genome sequence of fig (Ficus carica).</title>
        <authorList>
            <person name="Takahashi T."/>
            <person name="Nishimura K."/>
        </authorList>
    </citation>
    <scope>NUCLEOTIDE SEQUENCE</scope>
</reference>
<keyword evidence="9" id="KW-1185">Reference proteome</keyword>
<evidence type="ECO:0000256" key="2">
    <source>
        <dbReference type="ARBA" id="ARBA00022527"/>
    </source>
</evidence>
<dbReference type="Proteomes" id="UP001187192">
    <property type="component" value="Unassembled WGS sequence"/>
</dbReference>
<evidence type="ECO:0000256" key="5">
    <source>
        <dbReference type="ARBA" id="ARBA00022777"/>
    </source>
</evidence>
<dbReference type="SUPFAM" id="SSF56112">
    <property type="entry name" value="Protein kinase-like (PK-like)"/>
    <property type="match status" value="1"/>
</dbReference>
<feature type="domain" description="Protein kinase" evidence="7">
    <location>
        <begin position="27"/>
        <end position="310"/>
    </location>
</feature>
<evidence type="ECO:0000313" key="9">
    <source>
        <dbReference type="Proteomes" id="UP001187192"/>
    </source>
</evidence>
<dbReference type="InterPro" id="IPR000719">
    <property type="entry name" value="Prot_kinase_dom"/>
</dbReference>
<dbReference type="PANTHER" id="PTHR13954:SF6">
    <property type="entry name" value="NON-SPECIFIC SERINE_THREONINE PROTEIN KINASE"/>
    <property type="match status" value="1"/>
</dbReference>
<evidence type="ECO:0000256" key="6">
    <source>
        <dbReference type="ARBA" id="ARBA00022840"/>
    </source>
</evidence>
<dbReference type="InterPro" id="IPR045133">
    <property type="entry name" value="IRE1/2-like"/>
</dbReference>
<dbReference type="GO" id="GO:0051082">
    <property type="term" value="F:unfolded protein binding"/>
    <property type="evidence" value="ECO:0007669"/>
    <property type="project" value="TreeGrafter"/>
</dbReference>
<evidence type="ECO:0000256" key="3">
    <source>
        <dbReference type="ARBA" id="ARBA00022679"/>
    </source>
</evidence>
<dbReference type="Gene3D" id="1.10.510.10">
    <property type="entry name" value="Transferase(Phosphotransferase) domain 1"/>
    <property type="match status" value="1"/>
</dbReference>
<dbReference type="PROSITE" id="PS50011">
    <property type="entry name" value="PROTEIN_KINASE_DOM"/>
    <property type="match status" value="1"/>
</dbReference>
<dbReference type="PANTHER" id="PTHR13954">
    <property type="entry name" value="IRE1-RELATED"/>
    <property type="match status" value="1"/>
</dbReference>
<keyword evidence="5" id="KW-0418">Kinase</keyword>
<dbReference type="FunFam" id="3.30.200.20:FF:000077">
    <property type="entry name" value="Putative Serine/threonine-protein kinase/endoribonuclease IRE1"/>
    <property type="match status" value="1"/>
</dbReference>
<keyword evidence="2" id="KW-0723">Serine/threonine-protein kinase</keyword>
<dbReference type="InterPro" id="IPR011009">
    <property type="entry name" value="Kinase-like_dom_sf"/>
</dbReference>
<keyword evidence="4" id="KW-0547">Nucleotide-binding</keyword>
<proteinExistence type="predicted"/>
<comment type="caution">
    <text evidence="8">The sequence shown here is derived from an EMBL/GenBank/DDBJ whole genome shotgun (WGS) entry which is preliminary data.</text>
</comment>
<dbReference type="GO" id="GO:0036498">
    <property type="term" value="P:IRE1-mediated unfolded protein response"/>
    <property type="evidence" value="ECO:0007669"/>
    <property type="project" value="TreeGrafter"/>
</dbReference>
<sequence>MRHLPMLKEESTSTSDEYQLQIGKILVFLSKEIGKDNDGTIIYEGRYEDRPVAVKRLPRSHNSVVDREIKHLIESDQYHNIARYHGMESDPNFYYLAVERYDCNLDDLIQTYSAGSFDQCEFVDKDFHCSTRSVNLYKENRLEKVAHNLGNVKLWEGDKARPSPLLLKLMRDVVSGLVALHALNIIHRDLKPKSILIIKEISTLCAKLSDMGFCRSWEDTGWKAPEQHLCGQQTRAMDMFSLGCILFFCITQGKHPFGEPDERDRSIKSNNKKNLFLIQDFPEAFHLISRLLEADDLERIPSKIIKSPFGSQV</sequence>
<evidence type="ECO:0000256" key="1">
    <source>
        <dbReference type="ARBA" id="ARBA00012513"/>
    </source>
</evidence>
<dbReference type="Pfam" id="PF00069">
    <property type="entry name" value="Pkinase"/>
    <property type="match status" value="1"/>
</dbReference>
<dbReference type="GO" id="GO:0004674">
    <property type="term" value="F:protein serine/threonine kinase activity"/>
    <property type="evidence" value="ECO:0007669"/>
    <property type="project" value="UniProtKB-KW"/>
</dbReference>
<name>A0AA88DPK6_FICCA</name>
<protein>
    <recommendedName>
        <fullName evidence="1">non-specific serine/threonine protein kinase</fullName>
        <ecNumber evidence="1">2.7.11.1</ecNumber>
    </recommendedName>
</protein>
<keyword evidence="6" id="KW-0067">ATP-binding</keyword>
<dbReference type="GO" id="GO:0005524">
    <property type="term" value="F:ATP binding"/>
    <property type="evidence" value="ECO:0007669"/>
    <property type="project" value="UniProtKB-KW"/>
</dbReference>
<evidence type="ECO:0000256" key="4">
    <source>
        <dbReference type="ARBA" id="ARBA00022741"/>
    </source>
</evidence>
<dbReference type="GO" id="GO:1990604">
    <property type="term" value="C:IRE1-TRAF2-ASK1 complex"/>
    <property type="evidence" value="ECO:0007669"/>
    <property type="project" value="TreeGrafter"/>
</dbReference>
<dbReference type="EMBL" id="BTGU01000084">
    <property type="protein sequence ID" value="GMN59115.1"/>
    <property type="molecule type" value="Genomic_DNA"/>
</dbReference>
<dbReference type="AlphaFoldDB" id="A0AA88DPK6"/>
<accession>A0AA88DPK6</accession>
<gene>
    <name evidence="8" type="ORF">TIFTF001_028209</name>
</gene>